<organism evidence="2 3">
    <name type="scientific">Camelina sativa</name>
    <name type="common">False flax</name>
    <name type="synonym">Myagrum sativum</name>
    <dbReference type="NCBI Taxonomy" id="90675"/>
    <lineage>
        <taxon>Eukaryota</taxon>
        <taxon>Viridiplantae</taxon>
        <taxon>Streptophyta</taxon>
        <taxon>Embryophyta</taxon>
        <taxon>Tracheophyta</taxon>
        <taxon>Spermatophyta</taxon>
        <taxon>Magnoliopsida</taxon>
        <taxon>eudicotyledons</taxon>
        <taxon>Gunneridae</taxon>
        <taxon>Pentapetalae</taxon>
        <taxon>rosids</taxon>
        <taxon>malvids</taxon>
        <taxon>Brassicales</taxon>
        <taxon>Brassicaceae</taxon>
        <taxon>Camelineae</taxon>
        <taxon>Camelina</taxon>
    </lineage>
</organism>
<protein>
    <submittedName>
        <fullName evidence="3">F-box/kelch-repeat protein At3g04660-like</fullName>
    </submittedName>
</protein>
<evidence type="ECO:0000259" key="1">
    <source>
        <dbReference type="Pfam" id="PF08268"/>
    </source>
</evidence>
<dbReference type="GeneID" id="104764095"/>
<gene>
    <name evidence="3" type="primary">LOC104764095</name>
</gene>
<dbReference type="InterPro" id="IPR036047">
    <property type="entry name" value="F-box-like_dom_sf"/>
</dbReference>
<sequence>MKRVRKCSKKRELEESDRKDPFTILHLDLIVEILFKLPARSIAWLIFVSKLGSSIIRGKDFIKSYLNRSSTRPRLLFVVFAYYTKEQFIQSCSQEDPSSDHHRLNITPDRRNLYGFSPPVRGLICRQIDTKVMIGNPSTGQFLTLPRVRSTRRGLYSFFGYDPVNDVYKILCMTVLQGSQRRESQVVSEEHQVFTLGPKQRWRSIVCKHPHLPPPFTRGICINGVVYYYAWIRSEGSLISFDLISEEFNVIECKHPHLPLLKTRGICINGVVYYHARIRSEGLLISFDLISEEFNVIQPPADCWFQNLVNYNGKIALTSATQFDNIFRLWVLKDACSGKKWYRSSLAISSRSWSKLAGVVSFELRGTLSTGELIFAPLSPINPVHLISFDPKINKAKKVVVEGL</sequence>
<dbReference type="SUPFAM" id="SSF81383">
    <property type="entry name" value="F-box domain"/>
    <property type="match status" value="1"/>
</dbReference>
<accession>A0ABM0XGZ5</accession>
<proteinExistence type="predicted"/>
<reference evidence="2" key="1">
    <citation type="journal article" date="2014" name="Nat. Commun.">
        <title>The emerging biofuel crop Camelina sativa retains a highly undifferentiated hexaploid genome structure.</title>
        <authorList>
            <person name="Kagale S."/>
            <person name="Koh C."/>
            <person name="Nixon J."/>
            <person name="Bollina V."/>
            <person name="Clarke W.E."/>
            <person name="Tuteja R."/>
            <person name="Spillane C."/>
            <person name="Robinson S.J."/>
            <person name="Links M.G."/>
            <person name="Clarke C."/>
            <person name="Higgins E.E."/>
            <person name="Huebert T."/>
            <person name="Sharpe A.G."/>
            <person name="Parkin I.A."/>
        </authorList>
    </citation>
    <scope>NUCLEOTIDE SEQUENCE [LARGE SCALE GENOMIC DNA]</scope>
    <source>
        <strain evidence="2">cv. DH55</strain>
    </source>
</reference>
<evidence type="ECO:0000313" key="2">
    <source>
        <dbReference type="Proteomes" id="UP000694864"/>
    </source>
</evidence>
<dbReference type="RefSeq" id="XP_010485847.1">
    <property type="nucleotide sequence ID" value="XM_010487545.2"/>
</dbReference>
<dbReference type="PANTHER" id="PTHR31111">
    <property type="entry name" value="BNAA05G37150D PROTEIN-RELATED"/>
    <property type="match status" value="1"/>
</dbReference>
<dbReference type="InterPro" id="IPR013187">
    <property type="entry name" value="F-box-assoc_dom_typ3"/>
</dbReference>
<dbReference type="InterPro" id="IPR017451">
    <property type="entry name" value="F-box-assoc_interact_dom"/>
</dbReference>
<keyword evidence="2" id="KW-1185">Reference proteome</keyword>
<dbReference type="NCBIfam" id="TIGR01640">
    <property type="entry name" value="F_box_assoc_1"/>
    <property type="match status" value="2"/>
</dbReference>
<feature type="domain" description="F-box associated beta-propeller type 3" evidence="1">
    <location>
        <begin position="76"/>
        <end position="254"/>
    </location>
</feature>
<evidence type="ECO:0000313" key="3">
    <source>
        <dbReference type="RefSeq" id="XP_010485847.1"/>
    </source>
</evidence>
<dbReference type="Proteomes" id="UP000694864">
    <property type="component" value="Chromosome 19"/>
</dbReference>
<name>A0ABM0XGZ5_CAMSA</name>
<reference evidence="3" key="2">
    <citation type="submission" date="2025-08" db="UniProtKB">
        <authorList>
            <consortium name="RefSeq"/>
        </authorList>
    </citation>
    <scope>IDENTIFICATION</scope>
    <source>
        <tissue evidence="3">Leaf</tissue>
    </source>
</reference>
<dbReference type="PANTHER" id="PTHR31111:SF78">
    <property type="entry name" value="F-BOX ASSOCIATED UBIQUITINATION EFFECTOR FAMILY PROTEIN"/>
    <property type="match status" value="1"/>
</dbReference>
<dbReference type="Pfam" id="PF08268">
    <property type="entry name" value="FBA_3"/>
    <property type="match status" value="1"/>
</dbReference>